<dbReference type="EMBL" id="GGEC01058381">
    <property type="protein sequence ID" value="MBX38865.1"/>
    <property type="molecule type" value="Transcribed_RNA"/>
</dbReference>
<evidence type="ECO:0000313" key="1">
    <source>
        <dbReference type="EMBL" id="MBX38865.1"/>
    </source>
</evidence>
<name>A0A2P2N8S7_RHIMU</name>
<accession>A0A2P2N8S7</accession>
<sequence length="24" mass="2860">MNPHQILPQSTTCTVQNFFQLRKK</sequence>
<protein>
    <submittedName>
        <fullName evidence="1">Uncharacterized protein</fullName>
    </submittedName>
</protein>
<reference evidence="1" key="1">
    <citation type="submission" date="2018-02" db="EMBL/GenBank/DDBJ databases">
        <title>Rhizophora mucronata_Transcriptome.</title>
        <authorList>
            <person name="Meera S.P."/>
            <person name="Sreeshan A."/>
            <person name="Augustine A."/>
        </authorList>
    </citation>
    <scope>NUCLEOTIDE SEQUENCE</scope>
    <source>
        <tissue evidence="1">Leaf</tissue>
    </source>
</reference>
<dbReference type="AlphaFoldDB" id="A0A2P2N8S7"/>
<proteinExistence type="predicted"/>
<organism evidence="1">
    <name type="scientific">Rhizophora mucronata</name>
    <name type="common">Asiatic mangrove</name>
    <dbReference type="NCBI Taxonomy" id="61149"/>
    <lineage>
        <taxon>Eukaryota</taxon>
        <taxon>Viridiplantae</taxon>
        <taxon>Streptophyta</taxon>
        <taxon>Embryophyta</taxon>
        <taxon>Tracheophyta</taxon>
        <taxon>Spermatophyta</taxon>
        <taxon>Magnoliopsida</taxon>
        <taxon>eudicotyledons</taxon>
        <taxon>Gunneridae</taxon>
        <taxon>Pentapetalae</taxon>
        <taxon>rosids</taxon>
        <taxon>fabids</taxon>
        <taxon>Malpighiales</taxon>
        <taxon>Rhizophoraceae</taxon>
        <taxon>Rhizophora</taxon>
    </lineage>
</organism>